<dbReference type="PATRIC" id="fig|742818.3.peg.126"/>
<dbReference type="Proteomes" id="UP000006069">
    <property type="component" value="Unassembled WGS sequence"/>
</dbReference>
<dbReference type="Pfam" id="PF13203">
    <property type="entry name" value="DUF2201_N"/>
    <property type="match status" value="1"/>
</dbReference>
<dbReference type="OrthoDB" id="9761650at2"/>
<dbReference type="InterPro" id="IPR018698">
    <property type="entry name" value="VWA-like_dom"/>
</dbReference>
<evidence type="ECO:0000256" key="1">
    <source>
        <dbReference type="SAM" id="MobiDB-lite"/>
    </source>
</evidence>
<dbReference type="AlphaFoldDB" id="K0ZAT9"/>
<feature type="domain" description="VWA-like" evidence="2">
    <location>
        <begin position="360"/>
        <end position="498"/>
    </location>
</feature>
<feature type="domain" description="Putative metallopeptidase" evidence="3">
    <location>
        <begin position="14"/>
        <end position="228"/>
    </location>
</feature>
<dbReference type="CDD" id="cd00198">
    <property type="entry name" value="vWFA"/>
    <property type="match status" value="1"/>
</dbReference>
<evidence type="ECO:0000259" key="2">
    <source>
        <dbReference type="Pfam" id="PF09967"/>
    </source>
</evidence>
<protein>
    <recommendedName>
        <fullName evidence="6">VWA-like domain-containing protein</fullName>
    </recommendedName>
</protein>
<dbReference type="HOGENOM" id="CLU_040527_1_0_11"/>
<organism evidence="4 5">
    <name type="scientific">Slackia piriformis YIT 12062</name>
    <dbReference type="NCBI Taxonomy" id="742818"/>
    <lineage>
        <taxon>Bacteria</taxon>
        <taxon>Bacillati</taxon>
        <taxon>Actinomycetota</taxon>
        <taxon>Coriobacteriia</taxon>
        <taxon>Eggerthellales</taxon>
        <taxon>Eggerthellaceae</taxon>
        <taxon>Slackia</taxon>
    </lineage>
</organism>
<feature type="region of interest" description="Disordered" evidence="1">
    <location>
        <begin position="179"/>
        <end position="250"/>
    </location>
</feature>
<evidence type="ECO:0008006" key="6">
    <source>
        <dbReference type="Google" id="ProtNLM"/>
    </source>
</evidence>
<dbReference type="PANTHER" id="PTHR38730">
    <property type="entry name" value="SLL7028 PROTEIN"/>
    <property type="match status" value="1"/>
</dbReference>
<comment type="caution">
    <text evidence="4">The sequence shown here is derived from an EMBL/GenBank/DDBJ whole genome shotgun (WGS) entry which is preliminary data.</text>
</comment>
<reference evidence="4 5" key="1">
    <citation type="submission" date="2012-08" db="EMBL/GenBank/DDBJ databases">
        <title>The Genome Sequence of Slackia piriformis YIT 12062.</title>
        <authorList>
            <consortium name="The Broad Institute Genome Sequencing Platform"/>
            <person name="Earl A."/>
            <person name="Ward D."/>
            <person name="Feldgarden M."/>
            <person name="Gevers D."/>
            <person name="Morotomi M."/>
            <person name="Walker B."/>
            <person name="Young S.K."/>
            <person name="Zeng Q."/>
            <person name="Gargeya S."/>
            <person name="Fitzgerald M."/>
            <person name="Haas B."/>
            <person name="Abouelleil A."/>
            <person name="Alvarado L."/>
            <person name="Arachchi H.M."/>
            <person name="Berlin A.M."/>
            <person name="Chapman S.B."/>
            <person name="Goldberg J."/>
            <person name="Griggs A."/>
            <person name="Gujja S."/>
            <person name="Hansen M."/>
            <person name="Howarth C."/>
            <person name="Imamovic A."/>
            <person name="Larimer J."/>
            <person name="McCowen C."/>
            <person name="Montmayeur A."/>
            <person name="Murphy C."/>
            <person name="Neiman D."/>
            <person name="Pearson M."/>
            <person name="Priest M."/>
            <person name="Roberts A."/>
            <person name="Saif S."/>
            <person name="Shea T."/>
            <person name="Sisk P."/>
            <person name="Sykes S."/>
            <person name="Wortman J."/>
            <person name="Nusbaum C."/>
            <person name="Birren B."/>
        </authorList>
    </citation>
    <scope>NUCLEOTIDE SEQUENCE [LARGE SCALE GENOMIC DNA]</scope>
    <source>
        <strain evidence="4 5">YIT 12062</strain>
    </source>
</reference>
<evidence type="ECO:0000313" key="5">
    <source>
        <dbReference type="Proteomes" id="UP000006069"/>
    </source>
</evidence>
<feature type="compositionally biased region" description="Basic and acidic residues" evidence="1">
    <location>
        <begin position="206"/>
        <end position="224"/>
    </location>
</feature>
<proteinExistence type="predicted"/>
<dbReference type="PANTHER" id="PTHR38730:SF1">
    <property type="entry name" value="SLL7028 PROTEIN"/>
    <property type="match status" value="1"/>
</dbReference>
<dbReference type="InParanoid" id="K0ZAT9"/>
<feature type="compositionally biased region" description="Basic and acidic residues" evidence="1">
    <location>
        <begin position="237"/>
        <end position="250"/>
    </location>
</feature>
<dbReference type="Pfam" id="PF09967">
    <property type="entry name" value="DUF2201"/>
    <property type="match status" value="1"/>
</dbReference>
<dbReference type="eggNOG" id="COG3864">
    <property type="taxonomic scope" value="Bacteria"/>
</dbReference>
<evidence type="ECO:0000313" key="4">
    <source>
        <dbReference type="EMBL" id="EJZ84515.1"/>
    </source>
</evidence>
<accession>K0ZAT9</accession>
<feature type="compositionally biased region" description="Basic and acidic residues" evidence="1">
    <location>
        <begin position="180"/>
        <end position="194"/>
    </location>
</feature>
<sequence>MATETVDALARQALDLAKNALLVHVRFMNAAFARLRPLPIPGSTLATDGTHIRYDSAEIARMYAEEPASVARGFLHVILHNVFLHLYPSPKVDALRWNTACDIAVEHVISELDLPAARTQRASKQSAAIARITAALDIVTAETIYRYLVDTVADDEEVELMREAFIVDDHDPWHAMAAEEEARRQAKERKHVEENNTGATQAATKAGEDGTKTDIPEEAKDAKKSHSSKRGLPQEEITQKETPEDPRRAIGERFADTVNLDRSRDQWKNAAYEMGVQLDTYVQLWGAEGSNLAMNLKAVTREKHDYREFLRKFAHMGEHMKINDDEFDYVYYCYGLSRYGNLPLIEPLEYNEEKRIRDFVIAIDTSSSTKDGLVRKFIEKTYSILSDETSFFSDMNVVILQCDAAITDVTRISSLGDLNDYLDDLEIKGLGGTDFRPVFAYVDEALERGDFSKLGGLIYFTDGQGTYPARKPDYPAAFVLVEDDTGVEMPVWAIKVVLEETALIEE</sequence>
<keyword evidence="5" id="KW-1185">Reference proteome</keyword>
<name>K0ZAT9_9ACTN</name>
<evidence type="ECO:0000259" key="3">
    <source>
        <dbReference type="Pfam" id="PF13203"/>
    </source>
</evidence>
<dbReference type="InterPro" id="IPR025154">
    <property type="entry name" value="Put_metallopeptidase_dom"/>
</dbReference>
<dbReference type="InterPro" id="IPR036465">
    <property type="entry name" value="vWFA_dom_sf"/>
</dbReference>
<gene>
    <name evidence="4" type="ORF">HMPREF9451_00116</name>
</gene>
<dbReference type="EMBL" id="ADMD01000001">
    <property type="protein sequence ID" value="EJZ84515.1"/>
    <property type="molecule type" value="Genomic_DNA"/>
</dbReference>
<dbReference type="RefSeq" id="WP_009138356.1">
    <property type="nucleotide sequence ID" value="NZ_JH815198.1"/>
</dbReference>
<dbReference type="SUPFAM" id="SSF53300">
    <property type="entry name" value="vWA-like"/>
    <property type="match status" value="1"/>
</dbReference>